<evidence type="ECO:0000313" key="2">
    <source>
        <dbReference type="Proteomes" id="UP000186955"/>
    </source>
</evidence>
<gene>
    <name evidence="1" type="ORF">PENSUB_9135</name>
</gene>
<dbReference type="Proteomes" id="UP000186955">
    <property type="component" value="Unassembled WGS sequence"/>
</dbReference>
<reference evidence="1 2" key="1">
    <citation type="submission" date="2016-10" db="EMBL/GenBank/DDBJ databases">
        <title>Genome sequence of the ascomycete fungus Penicillium subrubescens.</title>
        <authorList>
            <person name="De Vries R.P."/>
            <person name="Peng M."/>
            <person name="Dilokpimol A."/>
            <person name="Hilden K."/>
            <person name="Makela M.R."/>
            <person name="Grigoriev I."/>
            <person name="Riley R."/>
            <person name="Granchi Z."/>
        </authorList>
    </citation>
    <scope>NUCLEOTIDE SEQUENCE [LARGE SCALE GENOMIC DNA]</scope>
    <source>
        <strain evidence="1 2">CBS 132785</strain>
    </source>
</reference>
<proteinExistence type="predicted"/>
<organism evidence="1 2">
    <name type="scientific">Penicillium subrubescens</name>
    <dbReference type="NCBI Taxonomy" id="1316194"/>
    <lineage>
        <taxon>Eukaryota</taxon>
        <taxon>Fungi</taxon>
        <taxon>Dikarya</taxon>
        <taxon>Ascomycota</taxon>
        <taxon>Pezizomycotina</taxon>
        <taxon>Eurotiomycetes</taxon>
        <taxon>Eurotiomycetidae</taxon>
        <taxon>Eurotiales</taxon>
        <taxon>Aspergillaceae</taxon>
        <taxon>Penicillium</taxon>
    </lineage>
</organism>
<comment type="caution">
    <text evidence="1">The sequence shown here is derived from an EMBL/GenBank/DDBJ whole genome shotgun (WGS) entry which is preliminary data.</text>
</comment>
<evidence type="ECO:0000313" key="1">
    <source>
        <dbReference type="EMBL" id="OKO98459.1"/>
    </source>
</evidence>
<dbReference type="AlphaFoldDB" id="A0A1Q5TE25"/>
<dbReference type="EMBL" id="MNBE01000672">
    <property type="protein sequence ID" value="OKO98459.1"/>
    <property type="molecule type" value="Genomic_DNA"/>
</dbReference>
<accession>A0A1Q5TE25</accession>
<sequence>MLTICLFIEPDLTPKEQEIIKTFAGWITFMECFGLNPKDEDDVDEAMVILKILVVHEGNKENVIAAVLDARHARGS</sequence>
<protein>
    <submittedName>
        <fullName evidence="1">Uncharacterized protein</fullName>
    </submittedName>
</protein>
<keyword evidence="2" id="KW-1185">Reference proteome</keyword>
<name>A0A1Q5TE25_9EURO</name>